<name>A0AAN6G5K2_9BASI</name>
<keyword evidence="7" id="KW-1185">Reference proteome</keyword>
<dbReference type="InterPro" id="IPR002293">
    <property type="entry name" value="AA/rel_permease1"/>
</dbReference>
<feature type="transmembrane region" description="Helical" evidence="5">
    <location>
        <begin position="54"/>
        <end position="74"/>
    </location>
</feature>
<feature type="transmembrane region" description="Helical" evidence="5">
    <location>
        <begin position="393"/>
        <end position="413"/>
    </location>
</feature>
<proteinExistence type="predicted"/>
<dbReference type="AlphaFoldDB" id="A0AAN6G5K2"/>
<protein>
    <recommendedName>
        <fullName evidence="8">High affinity methionine permease</fullName>
    </recommendedName>
</protein>
<dbReference type="GO" id="GO:0016020">
    <property type="term" value="C:membrane"/>
    <property type="evidence" value="ECO:0007669"/>
    <property type="project" value="UniProtKB-SubCell"/>
</dbReference>
<dbReference type="InterPro" id="IPR050598">
    <property type="entry name" value="AminoAcid_Transporter"/>
</dbReference>
<reference evidence="6" key="1">
    <citation type="journal article" date="2023" name="PhytoFront">
        <title>Draft Genome Resources of Seven Strains of Tilletia horrida, Causal Agent of Kernel Smut of Rice.</title>
        <authorList>
            <person name="Khanal S."/>
            <person name="Antony Babu S."/>
            <person name="Zhou X.G."/>
        </authorList>
    </citation>
    <scope>NUCLEOTIDE SEQUENCE</scope>
    <source>
        <strain evidence="6">TX3</strain>
    </source>
</reference>
<feature type="transmembrane region" description="Helical" evidence="5">
    <location>
        <begin position="455"/>
        <end position="475"/>
    </location>
</feature>
<gene>
    <name evidence="6" type="ORF">OC842_006756</name>
</gene>
<evidence type="ECO:0000256" key="3">
    <source>
        <dbReference type="ARBA" id="ARBA00022989"/>
    </source>
</evidence>
<dbReference type="PANTHER" id="PTHR11785">
    <property type="entry name" value="AMINO ACID TRANSPORTER"/>
    <property type="match status" value="1"/>
</dbReference>
<keyword evidence="4 5" id="KW-0472">Membrane</keyword>
<dbReference type="PANTHER" id="PTHR11785:SF382">
    <property type="entry name" value="LOW-AFFINITY METHIONINE PERMEASE"/>
    <property type="match status" value="1"/>
</dbReference>
<evidence type="ECO:0000256" key="1">
    <source>
        <dbReference type="ARBA" id="ARBA00004141"/>
    </source>
</evidence>
<evidence type="ECO:0000256" key="4">
    <source>
        <dbReference type="ARBA" id="ARBA00023136"/>
    </source>
</evidence>
<feature type="transmembrane region" description="Helical" evidence="5">
    <location>
        <begin position="343"/>
        <end position="362"/>
    </location>
</feature>
<comment type="caution">
    <text evidence="6">The sequence shown here is derived from an EMBL/GenBank/DDBJ whole genome shotgun (WGS) entry which is preliminary data.</text>
</comment>
<comment type="subcellular location">
    <subcellularLocation>
        <location evidence="1">Membrane</location>
        <topology evidence="1">Multi-pass membrane protein</topology>
    </subcellularLocation>
</comment>
<sequence length="507" mass="54534">MPSPDKENASELEAHSLAHGVLDEKRGLTVADREFQPGELSLEDATAGGQGRHLGLFTTTMLIVSRVIGTGIYSTPASIVSGVGSVGAALCLWALGALLAMAGLFVYLEFATMMPRSGGEKIFLEAAYRRPKMLATVFFSTQAILLGFTAQGCIIFATNILTAADRTATEWEKRGIAIAVISFVTIIHGLTPNSGIRLMNALSIIKIILLVVVCVTGWVVLGGGTRIEDPHAAFRNSFAGSSTAPYNYATALFNEFGNLPPSAQVINSYAGWSNAILVLGEVKNPIRTIKIAGPLGLGICVVLYMFANVAYFSVGTVEQLAHSGTTIGSYFFGRVFGHTAQRVFAVFVALSALGNVATVTFAQSRVNQELAKEGAMPYPKLFASNWPTGRSPLMGLIVHFIPSFIVIVAPPFGDAYNLILDVEGYPGQVIALLVVVGLFLLRIKAPQVPRPFRVFWPIAAFYLAAAVFLLVVPFLRPPGGKGDTSLPYWLAYVFWRFSPLMQDKYSH</sequence>
<feature type="transmembrane region" description="Helical" evidence="5">
    <location>
        <begin position="425"/>
        <end position="443"/>
    </location>
</feature>
<dbReference type="EMBL" id="JAPDMQ010000665">
    <property type="protein sequence ID" value="KAK0521509.1"/>
    <property type="molecule type" value="Genomic_DNA"/>
</dbReference>
<feature type="transmembrane region" description="Helical" evidence="5">
    <location>
        <begin position="174"/>
        <end position="191"/>
    </location>
</feature>
<feature type="transmembrane region" description="Helical" evidence="5">
    <location>
        <begin position="133"/>
        <end position="162"/>
    </location>
</feature>
<evidence type="ECO:0008006" key="8">
    <source>
        <dbReference type="Google" id="ProtNLM"/>
    </source>
</evidence>
<dbReference type="Pfam" id="PF13520">
    <property type="entry name" value="AA_permease_2"/>
    <property type="match status" value="1"/>
</dbReference>
<dbReference type="Gene3D" id="1.20.1740.10">
    <property type="entry name" value="Amino acid/polyamine transporter I"/>
    <property type="match status" value="1"/>
</dbReference>
<keyword evidence="3 5" id="KW-1133">Transmembrane helix</keyword>
<evidence type="ECO:0000256" key="5">
    <source>
        <dbReference type="SAM" id="Phobius"/>
    </source>
</evidence>
<evidence type="ECO:0000313" key="6">
    <source>
        <dbReference type="EMBL" id="KAK0521509.1"/>
    </source>
</evidence>
<dbReference type="Proteomes" id="UP001176521">
    <property type="component" value="Unassembled WGS sequence"/>
</dbReference>
<feature type="transmembrane region" description="Helical" evidence="5">
    <location>
        <begin position="86"/>
        <end position="112"/>
    </location>
</feature>
<dbReference type="GO" id="GO:0015179">
    <property type="term" value="F:L-amino acid transmembrane transporter activity"/>
    <property type="evidence" value="ECO:0007669"/>
    <property type="project" value="TreeGrafter"/>
</dbReference>
<feature type="transmembrane region" description="Helical" evidence="5">
    <location>
        <begin position="291"/>
        <end position="314"/>
    </location>
</feature>
<feature type="transmembrane region" description="Helical" evidence="5">
    <location>
        <begin position="203"/>
        <end position="221"/>
    </location>
</feature>
<dbReference type="PIRSF" id="PIRSF006060">
    <property type="entry name" value="AA_transporter"/>
    <property type="match status" value="1"/>
</dbReference>
<evidence type="ECO:0000313" key="7">
    <source>
        <dbReference type="Proteomes" id="UP001176521"/>
    </source>
</evidence>
<organism evidence="6 7">
    <name type="scientific">Tilletia horrida</name>
    <dbReference type="NCBI Taxonomy" id="155126"/>
    <lineage>
        <taxon>Eukaryota</taxon>
        <taxon>Fungi</taxon>
        <taxon>Dikarya</taxon>
        <taxon>Basidiomycota</taxon>
        <taxon>Ustilaginomycotina</taxon>
        <taxon>Exobasidiomycetes</taxon>
        <taxon>Tilletiales</taxon>
        <taxon>Tilletiaceae</taxon>
        <taxon>Tilletia</taxon>
    </lineage>
</organism>
<keyword evidence="2 5" id="KW-0812">Transmembrane</keyword>
<evidence type="ECO:0000256" key="2">
    <source>
        <dbReference type="ARBA" id="ARBA00022692"/>
    </source>
</evidence>
<accession>A0AAN6G5K2</accession>